<keyword evidence="2" id="KW-1185">Reference proteome</keyword>
<evidence type="ECO:0000313" key="2">
    <source>
        <dbReference type="Proteomes" id="UP000322234"/>
    </source>
</evidence>
<dbReference type="EMBL" id="VBQZ03000102">
    <property type="protein sequence ID" value="MXQ93927.1"/>
    <property type="molecule type" value="Genomic_DNA"/>
</dbReference>
<evidence type="ECO:0000313" key="1">
    <source>
        <dbReference type="EMBL" id="MXQ93927.1"/>
    </source>
</evidence>
<dbReference type="Proteomes" id="UP000322234">
    <property type="component" value="Unassembled WGS sequence"/>
</dbReference>
<name>A0A6B0RYV5_9CETA</name>
<dbReference type="AlphaFoldDB" id="A0A6B0RYV5"/>
<protein>
    <submittedName>
        <fullName evidence="1">Uncharacterized protein</fullName>
    </submittedName>
</protein>
<reference evidence="1" key="1">
    <citation type="submission" date="2019-10" db="EMBL/GenBank/DDBJ databases">
        <title>The sequence and de novo assembly of the wild yak genome.</title>
        <authorList>
            <person name="Liu Y."/>
        </authorList>
    </citation>
    <scope>NUCLEOTIDE SEQUENCE [LARGE SCALE GENOMIC DNA]</scope>
    <source>
        <strain evidence="1">WY2019</strain>
    </source>
</reference>
<comment type="caution">
    <text evidence="1">The sequence shown here is derived from an EMBL/GenBank/DDBJ whole genome shotgun (WGS) entry which is preliminary data.</text>
</comment>
<organism evidence="1 2">
    <name type="scientific">Bos mutus</name>
    <name type="common">wild yak</name>
    <dbReference type="NCBI Taxonomy" id="72004"/>
    <lineage>
        <taxon>Eukaryota</taxon>
        <taxon>Metazoa</taxon>
        <taxon>Chordata</taxon>
        <taxon>Craniata</taxon>
        <taxon>Vertebrata</taxon>
        <taxon>Euteleostomi</taxon>
        <taxon>Mammalia</taxon>
        <taxon>Eutheria</taxon>
        <taxon>Laurasiatheria</taxon>
        <taxon>Artiodactyla</taxon>
        <taxon>Ruminantia</taxon>
        <taxon>Pecora</taxon>
        <taxon>Bovidae</taxon>
        <taxon>Bovinae</taxon>
        <taxon>Bos</taxon>
    </lineage>
</organism>
<proteinExistence type="predicted"/>
<accession>A0A6B0RYV5</accession>
<sequence>MDRRCWRNTEQVLTVQSRCCLGQVGICSEEQRGELLREPKYATKMFLEITGRFCNFQKPENWLQVTKTITGLKLNANVVSALAPSLEKPPYHEREVKEGANTQAEVQKKKDQRPMHVIDFWYLQ</sequence>
<gene>
    <name evidence="1" type="ORF">E5288_WYG008086</name>
</gene>